<comment type="caution">
    <text evidence="6">The sequence shown here is derived from an EMBL/GenBank/DDBJ whole genome shotgun (WGS) entry which is preliminary data.</text>
</comment>
<dbReference type="GO" id="GO:0046873">
    <property type="term" value="F:metal ion transmembrane transporter activity"/>
    <property type="evidence" value="ECO:0007669"/>
    <property type="project" value="InterPro"/>
</dbReference>
<dbReference type="SUPFAM" id="SSF144083">
    <property type="entry name" value="Magnesium transport protein CorA, transmembrane region"/>
    <property type="match status" value="1"/>
</dbReference>
<keyword evidence="7" id="KW-1185">Reference proteome</keyword>
<evidence type="ECO:0000256" key="1">
    <source>
        <dbReference type="ARBA" id="ARBA00004141"/>
    </source>
</evidence>
<protein>
    <recommendedName>
        <fullName evidence="8">Magnesium transporter CorA</fullName>
    </recommendedName>
</protein>
<evidence type="ECO:0000256" key="3">
    <source>
        <dbReference type="ARBA" id="ARBA00022989"/>
    </source>
</evidence>
<organism evidence="6 7">
    <name type="scientific">Achaetomium macrosporum</name>
    <dbReference type="NCBI Taxonomy" id="79813"/>
    <lineage>
        <taxon>Eukaryota</taxon>
        <taxon>Fungi</taxon>
        <taxon>Dikarya</taxon>
        <taxon>Ascomycota</taxon>
        <taxon>Pezizomycotina</taxon>
        <taxon>Sordariomycetes</taxon>
        <taxon>Sordariomycetidae</taxon>
        <taxon>Sordariales</taxon>
        <taxon>Chaetomiaceae</taxon>
        <taxon>Achaetomium</taxon>
    </lineage>
</organism>
<comment type="subcellular location">
    <subcellularLocation>
        <location evidence="1">Membrane</location>
        <topology evidence="1">Multi-pass membrane protein</topology>
    </subcellularLocation>
</comment>
<dbReference type="Pfam" id="PF01544">
    <property type="entry name" value="CorA"/>
    <property type="match status" value="1"/>
</dbReference>
<dbReference type="Proteomes" id="UP001303760">
    <property type="component" value="Unassembled WGS sequence"/>
</dbReference>
<proteinExistence type="predicted"/>
<evidence type="ECO:0000313" key="7">
    <source>
        <dbReference type="Proteomes" id="UP001303760"/>
    </source>
</evidence>
<keyword evidence="3 5" id="KW-1133">Transmembrane helix</keyword>
<dbReference type="GO" id="GO:0016020">
    <property type="term" value="C:membrane"/>
    <property type="evidence" value="ECO:0007669"/>
    <property type="project" value="UniProtKB-SubCell"/>
</dbReference>
<feature type="non-terminal residue" evidence="6">
    <location>
        <position position="1"/>
    </location>
</feature>
<evidence type="ECO:0000256" key="2">
    <source>
        <dbReference type="ARBA" id="ARBA00022692"/>
    </source>
</evidence>
<evidence type="ECO:0000256" key="4">
    <source>
        <dbReference type="ARBA" id="ARBA00023136"/>
    </source>
</evidence>
<evidence type="ECO:0000256" key="5">
    <source>
        <dbReference type="SAM" id="Phobius"/>
    </source>
</evidence>
<dbReference type="Gene3D" id="1.20.58.340">
    <property type="entry name" value="Magnesium transport protein CorA, transmembrane region"/>
    <property type="match status" value="1"/>
</dbReference>
<sequence length="331" mass="38057">FVECGFSARAVILPADEDSLWPRLSDTLEFDIRKFEKTYGILWIMTKCQDKKAAESALESKIFFSTSEYAQIPLRATELFDPLAQQLRQEWVRTFQAAESRLTKKRTELLRANGGDPRLIQDLLGDAQLWDLLGRSCNRQIAELKAFQNAYKSKPWAVLHENEDVNDVETFGKSIEDLEKEYRNGLKTLADTSRDLIQLEFNLASIAEAQKSRTTNLSMKRLSWITFVFLPLMFIASLFGMNVDVLASDPPWWIYIPFALGTMLLTLAVWLIFKCSDVGLTSRFQLEANIERGFNRLTRRRLQPDLEKGQQGSMSPQRRTVMFSAFGKKRS</sequence>
<reference evidence="6" key="1">
    <citation type="journal article" date="2023" name="Mol. Phylogenet. Evol.">
        <title>Genome-scale phylogeny and comparative genomics of the fungal order Sordariales.</title>
        <authorList>
            <person name="Hensen N."/>
            <person name="Bonometti L."/>
            <person name="Westerberg I."/>
            <person name="Brannstrom I.O."/>
            <person name="Guillou S."/>
            <person name="Cros-Aarteil S."/>
            <person name="Calhoun S."/>
            <person name="Haridas S."/>
            <person name="Kuo A."/>
            <person name="Mondo S."/>
            <person name="Pangilinan J."/>
            <person name="Riley R."/>
            <person name="LaButti K."/>
            <person name="Andreopoulos B."/>
            <person name="Lipzen A."/>
            <person name="Chen C."/>
            <person name="Yan M."/>
            <person name="Daum C."/>
            <person name="Ng V."/>
            <person name="Clum A."/>
            <person name="Steindorff A."/>
            <person name="Ohm R.A."/>
            <person name="Martin F."/>
            <person name="Silar P."/>
            <person name="Natvig D.O."/>
            <person name="Lalanne C."/>
            <person name="Gautier V."/>
            <person name="Ament-Velasquez S.L."/>
            <person name="Kruys A."/>
            <person name="Hutchinson M.I."/>
            <person name="Powell A.J."/>
            <person name="Barry K."/>
            <person name="Miller A.N."/>
            <person name="Grigoriev I.V."/>
            <person name="Debuchy R."/>
            <person name="Gladieux P."/>
            <person name="Hiltunen Thoren M."/>
            <person name="Johannesson H."/>
        </authorList>
    </citation>
    <scope>NUCLEOTIDE SEQUENCE</scope>
    <source>
        <strain evidence="6">CBS 532.94</strain>
    </source>
</reference>
<accession>A0AAN7C047</accession>
<name>A0AAN7C047_9PEZI</name>
<dbReference type="EMBL" id="MU860804">
    <property type="protein sequence ID" value="KAK4232873.1"/>
    <property type="molecule type" value="Genomic_DNA"/>
</dbReference>
<evidence type="ECO:0000313" key="6">
    <source>
        <dbReference type="EMBL" id="KAK4232873.1"/>
    </source>
</evidence>
<dbReference type="AlphaFoldDB" id="A0AAN7C047"/>
<dbReference type="InterPro" id="IPR045863">
    <property type="entry name" value="CorA_TM1_TM2"/>
</dbReference>
<evidence type="ECO:0008006" key="8">
    <source>
        <dbReference type="Google" id="ProtNLM"/>
    </source>
</evidence>
<feature type="transmembrane region" description="Helical" evidence="5">
    <location>
        <begin position="222"/>
        <end position="240"/>
    </location>
</feature>
<keyword evidence="2 5" id="KW-0812">Transmembrane</keyword>
<feature type="transmembrane region" description="Helical" evidence="5">
    <location>
        <begin position="252"/>
        <end position="273"/>
    </location>
</feature>
<keyword evidence="4 5" id="KW-0472">Membrane</keyword>
<reference evidence="6" key="2">
    <citation type="submission" date="2023-05" db="EMBL/GenBank/DDBJ databases">
        <authorList>
            <consortium name="Lawrence Berkeley National Laboratory"/>
            <person name="Steindorff A."/>
            <person name="Hensen N."/>
            <person name="Bonometti L."/>
            <person name="Westerberg I."/>
            <person name="Brannstrom I.O."/>
            <person name="Guillou S."/>
            <person name="Cros-Aarteil S."/>
            <person name="Calhoun S."/>
            <person name="Haridas S."/>
            <person name="Kuo A."/>
            <person name="Mondo S."/>
            <person name="Pangilinan J."/>
            <person name="Riley R."/>
            <person name="Labutti K."/>
            <person name="Andreopoulos B."/>
            <person name="Lipzen A."/>
            <person name="Chen C."/>
            <person name="Yanf M."/>
            <person name="Daum C."/>
            <person name="Ng V."/>
            <person name="Clum A."/>
            <person name="Ohm R."/>
            <person name="Martin F."/>
            <person name="Silar P."/>
            <person name="Natvig D."/>
            <person name="Lalanne C."/>
            <person name="Gautier V."/>
            <person name="Ament-Velasquez S.L."/>
            <person name="Kruys A."/>
            <person name="Hutchinson M.I."/>
            <person name="Powell A.J."/>
            <person name="Barry K."/>
            <person name="Miller A.N."/>
            <person name="Grigoriev I.V."/>
            <person name="Debuchy R."/>
            <person name="Gladieux P."/>
            <person name="Thoren M.H."/>
            <person name="Johannesson H."/>
        </authorList>
    </citation>
    <scope>NUCLEOTIDE SEQUENCE</scope>
    <source>
        <strain evidence="6">CBS 532.94</strain>
    </source>
</reference>
<dbReference type="InterPro" id="IPR002523">
    <property type="entry name" value="MgTranspt_CorA/ZnTranspt_ZntB"/>
</dbReference>
<gene>
    <name evidence="6" type="ORF">C8A03DRAFT_19934</name>
</gene>